<keyword evidence="6" id="KW-0175">Coiled coil</keyword>
<comment type="caution">
    <text evidence="9">The sequence shown here is derived from an EMBL/GenBank/DDBJ whole genome shotgun (WGS) entry which is preliminary data.</text>
</comment>
<evidence type="ECO:0000256" key="1">
    <source>
        <dbReference type="ARBA" id="ARBA00000085"/>
    </source>
</evidence>
<evidence type="ECO:0000313" key="9">
    <source>
        <dbReference type="EMBL" id="PCE63691.1"/>
    </source>
</evidence>
<dbReference type="EC" id="2.7.13.3" evidence="2"/>
<feature type="coiled-coil region" evidence="6">
    <location>
        <begin position="148"/>
        <end position="175"/>
    </location>
</feature>
<dbReference type="InterPro" id="IPR050482">
    <property type="entry name" value="Sensor_HK_TwoCompSys"/>
</dbReference>
<dbReference type="PANTHER" id="PTHR24421">
    <property type="entry name" value="NITRATE/NITRITE SENSOR PROTEIN NARX-RELATED"/>
    <property type="match status" value="1"/>
</dbReference>
<dbReference type="Pfam" id="PF02518">
    <property type="entry name" value="HATPase_c"/>
    <property type="match status" value="1"/>
</dbReference>
<evidence type="ECO:0000256" key="7">
    <source>
        <dbReference type="SAM" id="Phobius"/>
    </source>
</evidence>
<feature type="transmembrane region" description="Helical" evidence="7">
    <location>
        <begin position="58"/>
        <end position="77"/>
    </location>
</feature>
<evidence type="ECO:0000256" key="5">
    <source>
        <dbReference type="ARBA" id="ARBA00023012"/>
    </source>
</evidence>
<dbReference type="Gene3D" id="3.30.565.10">
    <property type="entry name" value="Histidine kinase-like ATPase, C-terminal domain"/>
    <property type="match status" value="1"/>
</dbReference>
<evidence type="ECO:0000256" key="4">
    <source>
        <dbReference type="ARBA" id="ARBA00022777"/>
    </source>
</evidence>
<dbReference type="SUPFAM" id="SSF55874">
    <property type="entry name" value="ATPase domain of HSP90 chaperone/DNA topoisomerase II/histidine kinase"/>
    <property type="match status" value="1"/>
</dbReference>
<sequence length="329" mass="37857">MSQDWLLHDYGARIPALATKLSKEFFTLDRSGLNIEEIVVSKQFTNSDGFEVINQKRLWVGIAVGLFLLILTLSVLLQQYLKNQKLKFRQQEQEHNQRIFEAMLGQKEKLLEGKQMAQKRISEELHDGILGQLLGIRLILSSLNDKSGEAIIKEREKVLDKMQEVEEELRLMSHELSHASYQKVYNFIFSIEELLEVSLATEDMAYRFDYTEGIDWDSLHGEFKINLYRIIQECLHNSIKHSQADFVDVVLKTEDRVLQLVVADNGQGFSFDKQRKGIGLKNIESRVKKLGGQWKVESKLGKGTYISVELELTDNRLGASRTVPVEINN</sequence>
<dbReference type="RefSeq" id="WP_097442407.1">
    <property type="nucleotide sequence ID" value="NZ_NBWU01000004.1"/>
</dbReference>
<protein>
    <recommendedName>
        <fullName evidence="2">histidine kinase</fullName>
        <ecNumber evidence="2">2.7.13.3</ecNumber>
    </recommendedName>
</protein>
<proteinExistence type="predicted"/>
<dbReference type="InterPro" id="IPR036890">
    <property type="entry name" value="HATPase_C_sf"/>
</dbReference>
<dbReference type="EMBL" id="NBWU01000004">
    <property type="protein sequence ID" value="PCE63691.1"/>
    <property type="molecule type" value="Genomic_DNA"/>
</dbReference>
<dbReference type="CDD" id="cd16917">
    <property type="entry name" value="HATPase_UhpB-NarQ-NarX-like"/>
    <property type="match status" value="1"/>
</dbReference>
<keyword evidence="7" id="KW-0472">Membrane</keyword>
<evidence type="ECO:0000313" key="10">
    <source>
        <dbReference type="Proteomes" id="UP000219559"/>
    </source>
</evidence>
<feature type="domain" description="Histidine kinase" evidence="8">
    <location>
        <begin position="227"/>
        <end position="314"/>
    </location>
</feature>
<dbReference type="PANTHER" id="PTHR24421:SF10">
    <property type="entry name" value="NITRATE_NITRITE SENSOR PROTEIN NARQ"/>
    <property type="match status" value="1"/>
</dbReference>
<evidence type="ECO:0000256" key="2">
    <source>
        <dbReference type="ARBA" id="ARBA00012438"/>
    </source>
</evidence>
<keyword evidence="7" id="KW-1133">Transmembrane helix</keyword>
<gene>
    <name evidence="9" type="ORF">B7P33_10460</name>
</gene>
<dbReference type="AlphaFoldDB" id="A0A2A4G5J5"/>
<dbReference type="Proteomes" id="UP000219559">
    <property type="component" value="Unassembled WGS sequence"/>
</dbReference>
<evidence type="ECO:0000256" key="3">
    <source>
        <dbReference type="ARBA" id="ARBA00022679"/>
    </source>
</evidence>
<dbReference type="PRINTS" id="PR00344">
    <property type="entry name" value="BCTRLSENSOR"/>
</dbReference>
<dbReference type="GO" id="GO:0004673">
    <property type="term" value="F:protein histidine kinase activity"/>
    <property type="evidence" value="ECO:0007669"/>
    <property type="project" value="UniProtKB-EC"/>
</dbReference>
<dbReference type="InterPro" id="IPR004358">
    <property type="entry name" value="Sig_transdc_His_kin-like_C"/>
</dbReference>
<dbReference type="OrthoDB" id="9778366at2"/>
<keyword evidence="3" id="KW-0808">Transferase</keyword>
<name>A0A2A4G5J5_9FLAO</name>
<accession>A0A2A4G5J5</accession>
<dbReference type="SMART" id="SM00387">
    <property type="entry name" value="HATPase_c"/>
    <property type="match status" value="1"/>
</dbReference>
<organism evidence="9 10">
    <name type="scientific">Sediminicola luteus</name>
    <dbReference type="NCBI Taxonomy" id="319238"/>
    <lineage>
        <taxon>Bacteria</taxon>
        <taxon>Pseudomonadati</taxon>
        <taxon>Bacteroidota</taxon>
        <taxon>Flavobacteriia</taxon>
        <taxon>Flavobacteriales</taxon>
        <taxon>Flavobacteriaceae</taxon>
        <taxon>Sediminicola</taxon>
    </lineage>
</organism>
<evidence type="ECO:0000259" key="8">
    <source>
        <dbReference type="PROSITE" id="PS50109"/>
    </source>
</evidence>
<comment type="catalytic activity">
    <reaction evidence="1">
        <text>ATP + protein L-histidine = ADP + protein N-phospho-L-histidine.</text>
        <dbReference type="EC" id="2.7.13.3"/>
    </reaction>
</comment>
<dbReference type="GO" id="GO:0000160">
    <property type="term" value="P:phosphorelay signal transduction system"/>
    <property type="evidence" value="ECO:0007669"/>
    <property type="project" value="UniProtKB-KW"/>
</dbReference>
<keyword evidence="4" id="KW-0418">Kinase</keyword>
<dbReference type="InterPro" id="IPR005467">
    <property type="entry name" value="His_kinase_dom"/>
</dbReference>
<keyword evidence="10" id="KW-1185">Reference proteome</keyword>
<dbReference type="InterPro" id="IPR003594">
    <property type="entry name" value="HATPase_dom"/>
</dbReference>
<dbReference type="PROSITE" id="PS50109">
    <property type="entry name" value="HIS_KIN"/>
    <property type="match status" value="1"/>
</dbReference>
<reference evidence="9 10" key="1">
    <citation type="submission" date="2017-04" db="EMBL/GenBank/DDBJ databases">
        <title>A new member of the family Flavobacteriaceae isolated from ascidians.</title>
        <authorList>
            <person name="Chen L."/>
        </authorList>
    </citation>
    <scope>NUCLEOTIDE SEQUENCE [LARGE SCALE GENOMIC DNA]</scope>
    <source>
        <strain evidence="9 10">HQA918</strain>
    </source>
</reference>
<keyword evidence="7" id="KW-0812">Transmembrane</keyword>
<evidence type="ECO:0000256" key="6">
    <source>
        <dbReference type="SAM" id="Coils"/>
    </source>
</evidence>
<keyword evidence="5" id="KW-0902">Two-component regulatory system</keyword>